<protein>
    <submittedName>
        <fullName evidence="2">Uncharacterized protein</fullName>
    </submittedName>
</protein>
<keyword evidence="1" id="KW-0732">Signal</keyword>
<evidence type="ECO:0000313" key="3">
    <source>
        <dbReference type="Proteomes" id="UP001159405"/>
    </source>
</evidence>
<dbReference type="PROSITE" id="PS51257">
    <property type="entry name" value="PROKAR_LIPOPROTEIN"/>
    <property type="match status" value="1"/>
</dbReference>
<dbReference type="EMBL" id="CALNXK010000090">
    <property type="protein sequence ID" value="CAH3151159.1"/>
    <property type="molecule type" value="Genomic_DNA"/>
</dbReference>
<accession>A0ABN8PVB8</accession>
<feature type="chain" id="PRO_5045705405" evidence="1">
    <location>
        <begin position="23"/>
        <end position="193"/>
    </location>
</feature>
<evidence type="ECO:0000313" key="2">
    <source>
        <dbReference type="EMBL" id="CAH3151159.1"/>
    </source>
</evidence>
<organism evidence="2 3">
    <name type="scientific">Porites lobata</name>
    <dbReference type="NCBI Taxonomy" id="104759"/>
    <lineage>
        <taxon>Eukaryota</taxon>
        <taxon>Metazoa</taxon>
        <taxon>Cnidaria</taxon>
        <taxon>Anthozoa</taxon>
        <taxon>Hexacorallia</taxon>
        <taxon>Scleractinia</taxon>
        <taxon>Fungiina</taxon>
        <taxon>Poritidae</taxon>
        <taxon>Porites</taxon>
    </lineage>
</organism>
<keyword evidence="3" id="KW-1185">Reference proteome</keyword>
<name>A0ABN8PVB8_9CNID</name>
<dbReference type="Proteomes" id="UP001159405">
    <property type="component" value="Unassembled WGS sequence"/>
</dbReference>
<feature type="signal peptide" evidence="1">
    <location>
        <begin position="1"/>
        <end position="22"/>
    </location>
</feature>
<evidence type="ECO:0000256" key="1">
    <source>
        <dbReference type="SAM" id="SignalP"/>
    </source>
</evidence>
<sequence length="193" mass="21946">MKLQSFLVSLLVLSMFYSQCLSASSCKMANWWGTFDHQGWSTCDSSTEYIKGLWRNHNYGDHEISLLEEAKCCSAPTPEENTPSICQDTDWSSVLDGTHVWAVCPDGYFLQGLWRDEGKGLVSQIDKARCCKLNTIIDEYDNCYNENIWGSFDHYGLSECKKDGYYVAGIYKSNCDKIYCIEELKCCSMLVGC</sequence>
<reference evidence="2 3" key="1">
    <citation type="submission" date="2022-05" db="EMBL/GenBank/DDBJ databases">
        <authorList>
            <consortium name="Genoscope - CEA"/>
            <person name="William W."/>
        </authorList>
    </citation>
    <scope>NUCLEOTIDE SEQUENCE [LARGE SCALE GENOMIC DNA]</scope>
</reference>
<comment type="caution">
    <text evidence="2">The sequence shown here is derived from an EMBL/GenBank/DDBJ whole genome shotgun (WGS) entry which is preliminary data.</text>
</comment>
<gene>
    <name evidence="2" type="ORF">PLOB_00048460</name>
</gene>
<proteinExistence type="predicted"/>